<accession>A0A9D1J9Q4</accession>
<feature type="transmembrane region" description="Helical" evidence="1">
    <location>
        <begin position="40"/>
        <end position="68"/>
    </location>
</feature>
<name>A0A9D1J9Q4_9FIRM</name>
<dbReference type="EMBL" id="DVHK01000134">
    <property type="protein sequence ID" value="HIR67715.1"/>
    <property type="molecule type" value="Genomic_DNA"/>
</dbReference>
<feature type="transmembrane region" description="Helical" evidence="1">
    <location>
        <begin position="12"/>
        <end position="34"/>
    </location>
</feature>
<proteinExistence type="predicted"/>
<organism evidence="2 3">
    <name type="scientific">Candidatus Coproplasma avicola</name>
    <dbReference type="NCBI Taxonomy" id="2840744"/>
    <lineage>
        <taxon>Bacteria</taxon>
        <taxon>Bacillati</taxon>
        <taxon>Bacillota</taxon>
        <taxon>Clostridia</taxon>
        <taxon>Eubacteriales</taxon>
        <taxon>Candidatus Coproplasma</taxon>
    </lineage>
</organism>
<dbReference type="AlphaFoldDB" id="A0A9D1J9Q4"/>
<reference evidence="2" key="1">
    <citation type="submission" date="2020-10" db="EMBL/GenBank/DDBJ databases">
        <authorList>
            <person name="Gilroy R."/>
        </authorList>
    </citation>
    <scope>NUCLEOTIDE SEQUENCE</scope>
    <source>
        <strain evidence="2">ChiW16-3235</strain>
    </source>
</reference>
<reference evidence="2" key="2">
    <citation type="journal article" date="2021" name="PeerJ">
        <title>Extensive microbial diversity within the chicken gut microbiome revealed by metagenomics and culture.</title>
        <authorList>
            <person name="Gilroy R."/>
            <person name="Ravi A."/>
            <person name="Getino M."/>
            <person name="Pursley I."/>
            <person name="Horton D.L."/>
            <person name="Alikhan N.F."/>
            <person name="Baker D."/>
            <person name="Gharbi K."/>
            <person name="Hall N."/>
            <person name="Watson M."/>
            <person name="Adriaenssens E.M."/>
            <person name="Foster-Nyarko E."/>
            <person name="Jarju S."/>
            <person name="Secka A."/>
            <person name="Antonio M."/>
            <person name="Oren A."/>
            <person name="Chaudhuri R.R."/>
            <person name="La Ragione R."/>
            <person name="Hildebrand F."/>
            <person name="Pallen M.J."/>
        </authorList>
    </citation>
    <scope>NUCLEOTIDE SEQUENCE</scope>
    <source>
        <strain evidence="2">ChiW16-3235</strain>
    </source>
</reference>
<evidence type="ECO:0000256" key="1">
    <source>
        <dbReference type="SAM" id="Phobius"/>
    </source>
</evidence>
<gene>
    <name evidence="2" type="ORF">IAB94_06690</name>
</gene>
<keyword evidence="1" id="KW-0472">Membrane</keyword>
<dbReference type="Proteomes" id="UP000823913">
    <property type="component" value="Unassembled WGS sequence"/>
</dbReference>
<protein>
    <submittedName>
        <fullName evidence="2">Uncharacterized protein</fullName>
    </submittedName>
</protein>
<keyword evidence="1" id="KW-1133">Transmembrane helix</keyword>
<evidence type="ECO:0000313" key="3">
    <source>
        <dbReference type="Proteomes" id="UP000823913"/>
    </source>
</evidence>
<sequence>MTWFNRQSRIVQLILLLIPGVNWIVEIVVRWSTFLKKGGLIRLIVCILVTIPSGIAFGWLDFVWVLLFKKLFLQ</sequence>
<evidence type="ECO:0000313" key="2">
    <source>
        <dbReference type="EMBL" id="HIR67715.1"/>
    </source>
</evidence>
<keyword evidence="1" id="KW-0812">Transmembrane</keyword>
<comment type="caution">
    <text evidence="2">The sequence shown here is derived from an EMBL/GenBank/DDBJ whole genome shotgun (WGS) entry which is preliminary data.</text>
</comment>